<protein>
    <recommendedName>
        <fullName evidence="2">BRCT domain-containing protein</fullName>
    </recommendedName>
</protein>
<evidence type="ECO:0000256" key="1">
    <source>
        <dbReference type="SAM" id="MobiDB-lite"/>
    </source>
</evidence>
<proteinExistence type="predicted"/>
<feature type="region of interest" description="Disordered" evidence="1">
    <location>
        <begin position="278"/>
        <end position="313"/>
    </location>
</feature>
<feature type="domain" description="BRCT" evidence="2">
    <location>
        <begin position="341"/>
        <end position="388"/>
    </location>
</feature>
<feature type="compositionally biased region" description="Basic and acidic residues" evidence="1">
    <location>
        <begin position="43"/>
        <end position="52"/>
    </location>
</feature>
<keyword evidence="4" id="KW-1185">Reference proteome</keyword>
<feature type="compositionally biased region" description="Low complexity" evidence="1">
    <location>
        <begin position="688"/>
        <end position="711"/>
    </location>
</feature>
<feature type="compositionally biased region" description="Basic and acidic residues" evidence="1">
    <location>
        <begin position="653"/>
        <end position="668"/>
    </location>
</feature>
<evidence type="ECO:0000313" key="4">
    <source>
        <dbReference type="Proteomes" id="UP000241890"/>
    </source>
</evidence>
<feature type="compositionally biased region" description="Acidic residues" evidence="1">
    <location>
        <begin position="487"/>
        <end position="501"/>
    </location>
</feature>
<feature type="compositionally biased region" description="Basic and acidic residues" evidence="1">
    <location>
        <begin position="618"/>
        <end position="630"/>
    </location>
</feature>
<accession>A0A2R5GMK5</accession>
<gene>
    <name evidence="3" type="ORF">FCC1311_083572</name>
</gene>
<name>A0A2R5GMK5_9STRA</name>
<reference evidence="3 4" key="1">
    <citation type="submission" date="2017-12" db="EMBL/GenBank/DDBJ databases">
        <title>Sequencing, de novo assembly and annotation of complete genome of a new Thraustochytrid species, strain FCC1311.</title>
        <authorList>
            <person name="Sedici K."/>
            <person name="Godart F."/>
            <person name="Aiese Cigliano R."/>
            <person name="Sanseverino W."/>
            <person name="Barakat M."/>
            <person name="Ortet P."/>
            <person name="Marechal E."/>
            <person name="Cagnac O."/>
            <person name="Amato A."/>
        </authorList>
    </citation>
    <scope>NUCLEOTIDE SEQUENCE [LARGE SCALE GENOMIC DNA]</scope>
</reference>
<organism evidence="3 4">
    <name type="scientific">Hondaea fermentalgiana</name>
    <dbReference type="NCBI Taxonomy" id="2315210"/>
    <lineage>
        <taxon>Eukaryota</taxon>
        <taxon>Sar</taxon>
        <taxon>Stramenopiles</taxon>
        <taxon>Bigyra</taxon>
        <taxon>Labyrinthulomycetes</taxon>
        <taxon>Thraustochytrida</taxon>
        <taxon>Thraustochytriidae</taxon>
        <taxon>Hondaea</taxon>
    </lineage>
</organism>
<feature type="compositionally biased region" description="Polar residues" evidence="1">
    <location>
        <begin position="281"/>
        <end position="298"/>
    </location>
</feature>
<dbReference type="EMBL" id="BEYU01000115">
    <property type="protein sequence ID" value="GBG32132.1"/>
    <property type="molecule type" value="Genomic_DNA"/>
</dbReference>
<dbReference type="Proteomes" id="UP000241890">
    <property type="component" value="Unassembled WGS sequence"/>
</dbReference>
<sequence>MAVAEGPVRPLAWRVEVFCLKSGAPLRPDDVEKTGHGGSGAREGGRVEEEEKKKALGPRYWLLPGKTEVVRKTGNDFRDRAKVESNAKNLNVDHLLHLELPEFLEVKARREYETYISRKGNLTLIFHRDGSLQASAANRKGKNKMPSINGVSLGSKNELADVPSGATIVFGWTGQGVEIAAKVECMPAPYVVGITGLSIKDKAAAVNAAARCPPVCLLKSSNDTRSPTLIATATNPKIASAKMLRALVENVPLVDFHWLPKLKGNLVCGLPAPSPFEHTYEPQTQRMQQAASQSTLQSEVRHPTAPRSQMASQGFSNVPRSIYLPDADDPALQVSYALMPRRRTLFKGITFVISETQAQVLAPILESAGAHVENLVNLDARTSQHVIVEKLYARLDAGEHIIALRHSGALSGSDDTDDKTQRLLSGIPRISNAEVSTHILCAQGLDFSGQFVKQELADAGKIRSKVLKRPRTGAPRTRSKAPSIDLYCDDDGDGDDDNDGDDRDHDDGQDDGGETGVKFGVKSEPLAAKDSRARKHEQDETGVKFGEHRASEPTLRSAKRPRSTSGTTGTTLSKRRSRLKMEHPGQKVHAQKNHTENDDDDDDDDALDIASAGVVEEVAAKEEKVNHVVVDDDDDDDDDDDGPFGSAAIAEAQSRRPRDEKQGQDLKKQTTTIETLKPSKKERIAAASSEQIYSQGSQSSSSAPWESSNASRKQVEGSRSQDGSQGARKGRVYFRKARIKRAAVERPFGEKFVLIRCDHAYRS</sequence>
<feature type="compositionally biased region" description="Basic and acidic residues" evidence="1">
    <location>
        <begin position="527"/>
        <end position="551"/>
    </location>
</feature>
<feature type="compositionally biased region" description="Acidic residues" evidence="1">
    <location>
        <begin position="597"/>
        <end position="607"/>
    </location>
</feature>
<dbReference type="InterPro" id="IPR001357">
    <property type="entry name" value="BRCT_dom"/>
</dbReference>
<dbReference type="AlphaFoldDB" id="A0A2R5GMK5"/>
<feature type="region of interest" description="Disordered" evidence="1">
    <location>
        <begin position="28"/>
        <end position="52"/>
    </location>
</feature>
<evidence type="ECO:0000313" key="3">
    <source>
        <dbReference type="EMBL" id="GBG32132.1"/>
    </source>
</evidence>
<dbReference type="PROSITE" id="PS50172">
    <property type="entry name" value="BRCT"/>
    <property type="match status" value="1"/>
</dbReference>
<dbReference type="InParanoid" id="A0A2R5GMK5"/>
<evidence type="ECO:0000259" key="2">
    <source>
        <dbReference type="PROSITE" id="PS50172"/>
    </source>
</evidence>
<feature type="compositionally biased region" description="Acidic residues" evidence="1">
    <location>
        <begin position="631"/>
        <end position="642"/>
    </location>
</feature>
<feature type="region of interest" description="Disordered" evidence="1">
    <location>
        <begin position="467"/>
        <end position="732"/>
    </location>
</feature>
<feature type="compositionally biased region" description="Low complexity" evidence="1">
    <location>
        <begin position="563"/>
        <end position="572"/>
    </location>
</feature>
<comment type="caution">
    <text evidence="3">The sequence shown here is derived from an EMBL/GenBank/DDBJ whole genome shotgun (WGS) entry which is preliminary data.</text>
</comment>